<evidence type="ECO:0000313" key="2">
    <source>
        <dbReference type="Proteomes" id="UP000295818"/>
    </source>
</evidence>
<gene>
    <name evidence="1" type="ORF">EV644_11850</name>
</gene>
<name>A0ABY2BBS7_9ACTN</name>
<sequence length="298" mass="32165">MTRLLILGGTKNLGRHVVEAALRDGHEITLFNRGLTKPGLFPEAKQLIGDRATPDALEVGEWHGVIDLSGFLVGDVRRTAELLRHRVARYTFMSSIAVYASKTQPGMTEDAELLPWPAGTSDDEFTMDLYGPHKVRAERVLAEVYGERAASVRSGFVVGPYNPDFGNWGEALATGKAPECAARPDQPIQHLDARDLAAFLLRLTIDGPGGAFNAVSSTTTMAELADAWRSAVPDALPVDWDPAVDRFHLPNDGSNDGTFQLSNARAVAAGLQVRPAEKSARACVEWIKAGNTPPPPPH</sequence>
<dbReference type="Proteomes" id="UP000295818">
    <property type="component" value="Unassembled WGS sequence"/>
</dbReference>
<organism evidence="1 2">
    <name type="scientific">Kribbella orskensis</name>
    <dbReference type="NCBI Taxonomy" id="2512216"/>
    <lineage>
        <taxon>Bacteria</taxon>
        <taxon>Bacillati</taxon>
        <taxon>Actinomycetota</taxon>
        <taxon>Actinomycetes</taxon>
        <taxon>Propionibacteriales</taxon>
        <taxon>Kribbellaceae</taxon>
        <taxon>Kribbella</taxon>
    </lineage>
</organism>
<proteinExistence type="predicted"/>
<comment type="caution">
    <text evidence="1">The sequence shown here is derived from an EMBL/GenBank/DDBJ whole genome shotgun (WGS) entry which is preliminary data.</text>
</comment>
<keyword evidence="2" id="KW-1185">Reference proteome</keyword>
<dbReference type="SUPFAM" id="SSF51735">
    <property type="entry name" value="NAD(P)-binding Rossmann-fold domains"/>
    <property type="match status" value="1"/>
</dbReference>
<reference evidence="1 2" key="1">
    <citation type="journal article" date="2015" name="Stand. Genomic Sci.">
        <title>Genomic Encyclopedia of Bacterial and Archaeal Type Strains, Phase III: the genomes of soil and plant-associated and newly described type strains.</title>
        <authorList>
            <person name="Whitman W.B."/>
            <person name="Woyke T."/>
            <person name="Klenk H.P."/>
            <person name="Zhou Y."/>
            <person name="Lilburn T.G."/>
            <person name="Beck B.J."/>
            <person name="De Vos P."/>
            <person name="Vandamme P."/>
            <person name="Eisen J.A."/>
            <person name="Garrity G."/>
            <person name="Hugenholtz P."/>
            <person name="Kyrpides N.C."/>
        </authorList>
    </citation>
    <scope>NUCLEOTIDE SEQUENCE [LARGE SCALE GENOMIC DNA]</scope>
    <source>
        <strain evidence="1 2">VKM Ac-2538</strain>
    </source>
</reference>
<protein>
    <submittedName>
        <fullName evidence="1">2'-hydroxyisoflavone reductase</fullName>
    </submittedName>
</protein>
<dbReference type="InterPro" id="IPR036291">
    <property type="entry name" value="NAD(P)-bd_dom_sf"/>
</dbReference>
<dbReference type="RefSeq" id="WP_132193447.1">
    <property type="nucleotide sequence ID" value="NZ_SLWM01000018.1"/>
</dbReference>
<evidence type="ECO:0000313" key="1">
    <source>
        <dbReference type="EMBL" id="TCO15506.1"/>
    </source>
</evidence>
<accession>A0ABY2BBS7</accession>
<dbReference type="EMBL" id="SLWM01000018">
    <property type="protein sequence ID" value="TCO15506.1"/>
    <property type="molecule type" value="Genomic_DNA"/>
</dbReference>
<dbReference type="Gene3D" id="3.40.50.720">
    <property type="entry name" value="NAD(P)-binding Rossmann-like Domain"/>
    <property type="match status" value="1"/>
</dbReference>